<dbReference type="RefSeq" id="WP_283571414.1">
    <property type="nucleotide sequence ID" value="NZ_FXTX01000004.1"/>
</dbReference>
<feature type="transmembrane region" description="Helical" evidence="8">
    <location>
        <begin position="580"/>
        <end position="597"/>
    </location>
</feature>
<evidence type="ECO:0000313" key="10">
    <source>
        <dbReference type="EMBL" id="SMP06850.1"/>
    </source>
</evidence>
<comment type="similarity">
    <text evidence="1 6 7">Belongs to the peptidase S8 family.</text>
</comment>
<dbReference type="PANTHER" id="PTHR43806:SF11">
    <property type="entry name" value="CEREVISIN-RELATED"/>
    <property type="match status" value="1"/>
</dbReference>
<dbReference type="SUPFAM" id="SSF52743">
    <property type="entry name" value="Subtilisin-like"/>
    <property type="match status" value="1"/>
</dbReference>
<name>A0AA45WKD1_9AQUI</name>
<comment type="caution">
    <text evidence="10">The sequence shown here is derived from an EMBL/GenBank/DDBJ whole genome shotgun (WGS) entry which is preliminary data.</text>
</comment>
<dbReference type="CDD" id="cd07473">
    <property type="entry name" value="Peptidases_S8_Subtilisin_like"/>
    <property type="match status" value="1"/>
</dbReference>
<organism evidence="10 11">
    <name type="scientific">Venenivibrio stagnispumantis</name>
    <dbReference type="NCBI Taxonomy" id="407998"/>
    <lineage>
        <taxon>Bacteria</taxon>
        <taxon>Pseudomonadati</taxon>
        <taxon>Aquificota</taxon>
        <taxon>Aquificia</taxon>
        <taxon>Aquificales</taxon>
        <taxon>Hydrogenothermaceae</taxon>
        <taxon>Venenivibrio</taxon>
    </lineage>
</organism>
<dbReference type="InterPro" id="IPR013783">
    <property type="entry name" value="Ig-like_fold"/>
</dbReference>
<keyword evidence="4 6" id="KW-0720">Serine protease</keyword>
<dbReference type="InterPro" id="IPR022398">
    <property type="entry name" value="Peptidase_S8_His-AS"/>
</dbReference>
<dbReference type="GO" id="GO:0006508">
    <property type="term" value="P:proteolysis"/>
    <property type="evidence" value="ECO:0007669"/>
    <property type="project" value="UniProtKB-KW"/>
</dbReference>
<dbReference type="AlphaFoldDB" id="A0AA45WKD1"/>
<dbReference type="InterPro" id="IPR034204">
    <property type="entry name" value="PfSUB1-like_cat_dom"/>
</dbReference>
<keyword evidence="8" id="KW-0472">Membrane</keyword>
<dbReference type="InterPro" id="IPR050131">
    <property type="entry name" value="Peptidase_S8_subtilisin-like"/>
</dbReference>
<dbReference type="InterPro" id="IPR015500">
    <property type="entry name" value="Peptidase_S8_subtilisin-rel"/>
</dbReference>
<feature type="active site" description="Charge relay system" evidence="5 6">
    <location>
        <position position="192"/>
    </location>
</feature>
<evidence type="ECO:0000256" key="1">
    <source>
        <dbReference type="ARBA" id="ARBA00011073"/>
    </source>
</evidence>
<evidence type="ECO:0000256" key="2">
    <source>
        <dbReference type="ARBA" id="ARBA00022670"/>
    </source>
</evidence>
<keyword evidence="8" id="KW-0812">Transmembrane</keyword>
<dbReference type="Proteomes" id="UP001157947">
    <property type="component" value="Unassembled WGS sequence"/>
</dbReference>
<keyword evidence="11" id="KW-1185">Reference proteome</keyword>
<accession>A0AA45WKD1</accession>
<keyword evidence="2 6" id="KW-0645">Protease</keyword>
<sequence>MRKIVFLFILICYSFSYAKPYKDEVIVFFRNKIQTQTITGLSIIKSHNNMAVVKLPKNKDMDTYIKELTSRQDVVYAIPNYIITKQIIPNDTYYPYQWYLRKINMENAWNISTGSNNVYVAVLDSGIDYNHEDIKDNIWLNTGELLGKDDNHNGIDDGCENDIDDDNNGYIDDCYGFNAVAGKGSALDDDGHGTFVSGEIGAIGNNAKGVAGINWNIKIIPCKFLSSDGSGDLNQLLQCLNYIKTIKETKGIDIVAINGSYGYTGNQSQLNIDCSNPSYQNTEKCLIQSIGALFSVAAGNYGQNNDKTVFLPCNYSTVLNNVICVGSTNSNDEKSSFSNYGTKTVNIYAPGGEITTSSTCDKTQEIIGLLNNNKYGCAVGTSQAAPLVAGLAALLKASNPNLTISDIKNRIILTGDNLMSLSGYGITANRINAYNALLNTPSPKITIDKHINQDSFGNYYYDYGSVQSGQTLTLSFNIKNSGNAVLNIGKISINNTKNFSIIQDNCSNKNLNSFEECNIQIQIYPCGDNEAIISIPTNTSYGNLNIKLTGNTQINCTSQAPSSNSGGGGGGCNLGGSANLGISLLILVIIITGRRLVRKLA</sequence>
<feature type="active site" description="Charge relay system" evidence="5 6">
    <location>
        <position position="124"/>
    </location>
</feature>
<dbReference type="InterPro" id="IPR023827">
    <property type="entry name" value="Peptidase_S8_Asp-AS"/>
</dbReference>
<evidence type="ECO:0000256" key="4">
    <source>
        <dbReference type="ARBA" id="ARBA00022825"/>
    </source>
</evidence>
<evidence type="ECO:0000256" key="6">
    <source>
        <dbReference type="PROSITE-ProRule" id="PRU01240"/>
    </source>
</evidence>
<keyword evidence="3 6" id="KW-0378">Hydrolase</keyword>
<dbReference type="PROSITE" id="PS00138">
    <property type="entry name" value="SUBTILASE_SER"/>
    <property type="match status" value="1"/>
</dbReference>
<dbReference type="PANTHER" id="PTHR43806">
    <property type="entry name" value="PEPTIDASE S8"/>
    <property type="match status" value="1"/>
</dbReference>
<reference evidence="10" key="1">
    <citation type="submission" date="2017-05" db="EMBL/GenBank/DDBJ databases">
        <authorList>
            <person name="Varghese N."/>
            <person name="Submissions S."/>
        </authorList>
    </citation>
    <scope>NUCLEOTIDE SEQUENCE</scope>
    <source>
        <strain evidence="10">DSM 18763</strain>
    </source>
</reference>
<feature type="domain" description="Peptidase S8/S53" evidence="9">
    <location>
        <begin position="116"/>
        <end position="417"/>
    </location>
</feature>
<dbReference type="EMBL" id="FXTX01000004">
    <property type="protein sequence ID" value="SMP06850.1"/>
    <property type="molecule type" value="Genomic_DNA"/>
</dbReference>
<proteinExistence type="inferred from homology"/>
<dbReference type="Gene3D" id="3.40.50.200">
    <property type="entry name" value="Peptidase S8/S53 domain"/>
    <property type="match status" value="1"/>
</dbReference>
<evidence type="ECO:0000256" key="7">
    <source>
        <dbReference type="RuleBase" id="RU003355"/>
    </source>
</evidence>
<evidence type="ECO:0000256" key="3">
    <source>
        <dbReference type="ARBA" id="ARBA00022801"/>
    </source>
</evidence>
<dbReference type="Pfam" id="PF00082">
    <property type="entry name" value="Peptidase_S8"/>
    <property type="match status" value="1"/>
</dbReference>
<dbReference type="InterPro" id="IPR000209">
    <property type="entry name" value="Peptidase_S8/S53_dom"/>
</dbReference>
<dbReference type="PROSITE" id="PS00136">
    <property type="entry name" value="SUBTILASE_ASP"/>
    <property type="match status" value="1"/>
</dbReference>
<dbReference type="PRINTS" id="PR00723">
    <property type="entry name" value="SUBTILISIN"/>
</dbReference>
<feature type="active site" description="Charge relay system" evidence="5 6">
    <location>
        <position position="382"/>
    </location>
</feature>
<dbReference type="PROSITE" id="PS00137">
    <property type="entry name" value="SUBTILASE_HIS"/>
    <property type="match status" value="1"/>
</dbReference>
<gene>
    <name evidence="10" type="ORF">SAMN06264868_10498</name>
</gene>
<dbReference type="InterPro" id="IPR023828">
    <property type="entry name" value="Peptidase_S8_Ser-AS"/>
</dbReference>
<dbReference type="Gene3D" id="2.60.40.10">
    <property type="entry name" value="Immunoglobulins"/>
    <property type="match status" value="1"/>
</dbReference>
<protein>
    <submittedName>
        <fullName evidence="10">Serine protease, subtilisin family</fullName>
    </submittedName>
</protein>
<dbReference type="PROSITE" id="PS51892">
    <property type="entry name" value="SUBTILASE"/>
    <property type="match status" value="1"/>
</dbReference>
<evidence type="ECO:0000256" key="5">
    <source>
        <dbReference type="PIRSR" id="PIRSR615500-1"/>
    </source>
</evidence>
<dbReference type="InterPro" id="IPR036852">
    <property type="entry name" value="Peptidase_S8/S53_dom_sf"/>
</dbReference>
<dbReference type="GO" id="GO:0004252">
    <property type="term" value="F:serine-type endopeptidase activity"/>
    <property type="evidence" value="ECO:0007669"/>
    <property type="project" value="UniProtKB-UniRule"/>
</dbReference>
<evidence type="ECO:0000313" key="11">
    <source>
        <dbReference type="Proteomes" id="UP001157947"/>
    </source>
</evidence>
<keyword evidence="8" id="KW-1133">Transmembrane helix</keyword>
<evidence type="ECO:0000259" key="9">
    <source>
        <dbReference type="Pfam" id="PF00082"/>
    </source>
</evidence>
<evidence type="ECO:0000256" key="8">
    <source>
        <dbReference type="SAM" id="Phobius"/>
    </source>
</evidence>